<dbReference type="HOGENOM" id="CLU_000604_1_1_11"/>
<evidence type="ECO:0000313" key="9">
    <source>
        <dbReference type="Proteomes" id="UP000011016"/>
    </source>
</evidence>
<dbReference type="eggNOG" id="COG3842">
    <property type="taxonomic scope" value="Bacteria"/>
</dbReference>
<accession>I7L961</accession>
<dbReference type="GO" id="GO:0015418">
    <property type="term" value="F:ABC-type quaternary ammonium compound transporting activity"/>
    <property type="evidence" value="ECO:0007669"/>
    <property type="project" value="UniProtKB-EC"/>
</dbReference>
<feature type="domain" description="ABC transporter" evidence="5">
    <location>
        <begin position="5"/>
        <end position="236"/>
    </location>
</feature>
<keyword evidence="2" id="KW-0547">Nucleotide-binding</keyword>
<dbReference type="InterPro" id="IPR003439">
    <property type="entry name" value="ABC_transporter-like_ATP-bd"/>
</dbReference>
<dbReference type="PROSITE" id="PS50893">
    <property type="entry name" value="ABC_TRANSPORTER_2"/>
    <property type="match status" value="1"/>
</dbReference>
<keyword evidence="6" id="KW-0378">Hydrolase</keyword>
<dbReference type="Proteomes" id="UP000011016">
    <property type="component" value="Unassembled WGS sequence"/>
</dbReference>
<evidence type="ECO:0000313" key="7">
    <source>
        <dbReference type="EMBL" id="EJZ82393.1"/>
    </source>
</evidence>
<dbReference type="GO" id="GO:0005524">
    <property type="term" value="F:ATP binding"/>
    <property type="evidence" value="ECO:0007669"/>
    <property type="project" value="UniProtKB-KW"/>
</dbReference>
<dbReference type="InterPro" id="IPR050093">
    <property type="entry name" value="ABC_SmlMolc_Importer"/>
</dbReference>
<dbReference type="EC" id="7.6.2.9" evidence="4"/>
<dbReference type="RefSeq" id="WP_004600508.1">
    <property type="nucleotide sequence ID" value="NZ_HF541866.1"/>
</dbReference>
<evidence type="ECO:0000256" key="2">
    <source>
        <dbReference type="ARBA" id="ARBA00022741"/>
    </source>
</evidence>
<dbReference type="InterPro" id="IPR027417">
    <property type="entry name" value="P-loop_NTPase"/>
</dbReference>
<dbReference type="InterPro" id="IPR017871">
    <property type="entry name" value="ABC_transporter-like_CS"/>
</dbReference>
<evidence type="ECO:0000259" key="5">
    <source>
        <dbReference type="PROSITE" id="PS50893"/>
    </source>
</evidence>
<organism evidence="6 9">
    <name type="scientific">Corynebacterium otitidis ATCC 51513</name>
    <dbReference type="NCBI Taxonomy" id="883169"/>
    <lineage>
        <taxon>Bacteria</taxon>
        <taxon>Bacillati</taxon>
        <taxon>Actinomycetota</taxon>
        <taxon>Actinomycetes</taxon>
        <taxon>Mycobacteriales</taxon>
        <taxon>Corynebacteriaceae</taxon>
        <taxon>Corynebacterium</taxon>
    </lineage>
</organism>
<name>I7L961_9CORY</name>
<dbReference type="InterPro" id="IPR003593">
    <property type="entry name" value="AAA+_ATPase"/>
</dbReference>
<gene>
    <name evidence="6" type="ORF">BN46_0871</name>
    <name evidence="7" type="ORF">HMPREF9719_00618</name>
</gene>
<reference evidence="7 8" key="2">
    <citation type="submission" date="2012-08" db="EMBL/GenBank/DDBJ databases">
        <title>The Genome Sequence of Turicella otitidis ATCC 51513.</title>
        <authorList>
            <consortium name="The Broad Institute Genome Sequencing Platform"/>
            <person name="Earl A."/>
            <person name="Ward D."/>
            <person name="Feldgarden M."/>
            <person name="Gevers D."/>
            <person name="Huys G."/>
            <person name="Walker B."/>
            <person name="Young S.K."/>
            <person name="Zeng Q."/>
            <person name="Gargeya S."/>
            <person name="Fitzgerald M."/>
            <person name="Haas B."/>
            <person name="Abouelleil A."/>
            <person name="Alvarado L."/>
            <person name="Arachchi H.M."/>
            <person name="Berlin A.M."/>
            <person name="Chapman S.B."/>
            <person name="Goldberg J."/>
            <person name="Griggs A."/>
            <person name="Gujja S."/>
            <person name="Hansen M."/>
            <person name="Howarth C."/>
            <person name="Imamovic A."/>
            <person name="Larimer J."/>
            <person name="McCowen C."/>
            <person name="Montmayeur A."/>
            <person name="Murphy C."/>
            <person name="Neiman D."/>
            <person name="Pearson M."/>
            <person name="Priest M."/>
            <person name="Roberts A."/>
            <person name="Saif S."/>
            <person name="Shea T."/>
            <person name="Sisk P."/>
            <person name="Sykes S."/>
            <person name="Wortman J."/>
            <person name="Nusbaum C."/>
            <person name="Birren B."/>
        </authorList>
    </citation>
    <scope>NUCLEOTIDE SEQUENCE [LARGE SCALE GENOMIC DNA]</scope>
    <source>
        <strain evidence="7 8">ATCC 51513</strain>
    </source>
</reference>
<evidence type="ECO:0000256" key="4">
    <source>
        <dbReference type="ARBA" id="ARBA00066388"/>
    </source>
</evidence>
<dbReference type="EMBL" id="AHAE01000032">
    <property type="protein sequence ID" value="EJZ82393.1"/>
    <property type="molecule type" value="Genomic_DNA"/>
</dbReference>
<evidence type="ECO:0000313" key="6">
    <source>
        <dbReference type="EMBL" id="CCI83602.1"/>
    </source>
</evidence>
<dbReference type="SUPFAM" id="SSF52540">
    <property type="entry name" value="P-loop containing nucleoside triphosphate hydrolases"/>
    <property type="match status" value="1"/>
</dbReference>
<dbReference type="SMART" id="SM00382">
    <property type="entry name" value="AAA"/>
    <property type="match status" value="1"/>
</dbReference>
<keyword evidence="8" id="KW-1185">Reference proteome</keyword>
<evidence type="ECO:0000256" key="1">
    <source>
        <dbReference type="ARBA" id="ARBA00022448"/>
    </source>
</evidence>
<keyword evidence="3 6" id="KW-0067">ATP-binding</keyword>
<dbReference type="Proteomes" id="UP000006078">
    <property type="component" value="Unassembled WGS sequence"/>
</dbReference>
<dbReference type="EMBL" id="CAJZ01000117">
    <property type="protein sequence ID" value="CCI83602.1"/>
    <property type="molecule type" value="Genomic_DNA"/>
</dbReference>
<evidence type="ECO:0000256" key="3">
    <source>
        <dbReference type="ARBA" id="ARBA00022840"/>
    </source>
</evidence>
<reference evidence="6 9" key="1">
    <citation type="journal article" date="2012" name="J. Bacteriol.">
        <title>Draft Genome Sequence of Turicella otitidis ATCC 51513, Isolated from Middle Ear Fluid from a Child with Otitis Media.</title>
        <authorList>
            <person name="Brinkrolf K."/>
            <person name="Schneider J."/>
            <person name="Knecht M."/>
            <person name="Ruckert C."/>
            <person name="Tauch A."/>
        </authorList>
    </citation>
    <scope>NUCLEOTIDE SEQUENCE [LARGE SCALE GENOMIC DNA]</scope>
    <source>
        <strain evidence="6 9">ATCC 51513</strain>
    </source>
</reference>
<evidence type="ECO:0000313" key="8">
    <source>
        <dbReference type="Proteomes" id="UP000006078"/>
    </source>
</evidence>
<dbReference type="Pfam" id="PF00005">
    <property type="entry name" value="ABC_tran"/>
    <property type="match status" value="1"/>
</dbReference>
<protein>
    <recommendedName>
        <fullName evidence="4">ABC-type quaternary amine transporter</fullName>
        <ecNumber evidence="4">7.6.2.9</ecNumber>
    </recommendedName>
</protein>
<comment type="caution">
    <text evidence="6">The sequence shown here is derived from an EMBL/GenBank/DDBJ whole genome shotgun (WGS) entry which is preliminary data.</text>
</comment>
<dbReference type="FunFam" id="3.40.50.300:FF:000425">
    <property type="entry name" value="Probable ABC transporter, ATP-binding subunit"/>
    <property type="match status" value="1"/>
</dbReference>
<dbReference type="Gene3D" id="3.40.50.300">
    <property type="entry name" value="P-loop containing nucleotide triphosphate hydrolases"/>
    <property type="match status" value="1"/>
</dbReference>
<dbReference type="OrthoDB" id="4395244at2"/>
<dbReference type="AlphaFoldDB" id="I7L961"/>
<proteinExistence type="predicted"/>
<dbReference type="PANTHER" id="PTHR42781:SF4">
    <property type="entry name" value="SPERMIDINE_PUTRESCINE IMPORT ATP-BINDING PROTEIN POTA"/>
    <property type="match status" value="1"/>
</dbReference>
<dbReference type="PANTHER" id="PTHR42781">
    <property type="entry name" value="SPERMIDINE/PUTRESCINE IMPORT ATP-BINDING PROTEIN POTA"/>
    <property type="match status" value="1"/>
</dbReference>
<dbReference type="GO" id="GO:0016887">
    <property type="term" value="F:ATP hydrolysis activity"/>
    <property type="evidence" value="ECO:0007669"/>
    <property type="project" value="InterPro"/>
</dbReference>
<dbReference type="STRING" id="29321.AAV33_00500"/>
<sequence>MTPAIDIAGLQVEFPDGTLGVDGVSMAVEPHEFLTLVGPSGSGKTTLLRAVAGFAQPSAGSVSIAGRDVTGLPPERREIGMVFQSHAVWPHLSVAKNIAYPLERRRLPRGEVAERVERVLRLVGLPGLGRRRPEQLSGGQRQRVALARAVVAQPLVLLFDEALSALDEPLRDALRRELVGLTKREGLTAIHVTHDRSEALALGDRVAVLSEGRLRQLATPAELLERPASSAVAQFIADATLVPAAREGDEAVALGGALRLPVARLDGAPRAAAMTLALTATHTRLVSPEEPGALRGIISSALFTGRGYSATVLAGGETFRADAGTRRPVEGEPVGLVVDGALAYERSSEE</sequence>
<dbReference type="PROSITE" id="PS00211">
    <property type="entry name" value="ABC_TRANSPORTER_1"/>
    <property type="match status" value="1"/>
</dbReference>
<keyword evidence="1" id="KW-0813">Transport</keyword>